<sequence length="144" mass="16521">MFDVGLLLADDRANKDLWRTFLVYLTCSPKPAWEILEPQVAKDFDAIFHAHFRGMTAEPVTVDELLEVRERLLARVAEWMDDPSRAFLLSVENEQPDFAMIGLPQARELPGVKRKLQNLARRSAQKRREDGLQLNQALARFSAT</sequence>
<accession>A0ABV9CZ09</accession>
<gene>
    <name evidence="1" type="ORF">ACFO0U_06040</name>
</gene>
<comment type="caution">
    <text evidence="1">The sequence shown here is derived from an EMBL/GenBank/DDBJ whole genome shotgun (WGS) entry which is preliminary data.</text>
</comment>
<organism evidence="1 2">
    <name type="scientific">Chromohalobacter sarecensis</name>
    <dbReference type="NCBI Taxonomy" id="245294"/>
    <lineage>
        <taxon>Bacteria</taxon>
        <taxon>Pseudomonadati</taxon>
        <taxon>Pseudomonadota</taxon>
        <taxon>Gammaproteobacteria</taxon>
        <taxon>Oceanospirillales</taxon>
        <taxon>Halomonadaceae</taxon>
        <taxon>Chromohalobacter</taxon>
    </lineage>
</organism>
<dbReference type="Proteomes" id="UP001596030">
    <property type="component" value="Unassembled WGS sequence"/>
</dbReference>
<dbReference type="EMBL" id="JBHSEU010000010">
    <property type="protein sequence ID" value="MFC4538334.1"/>
    <property type="molecule type" value="Genomic_DNA"/>
</dbReference>
<name>A0ABV9CZ09_9GAMM</name>
<evidence type="ECO:0000313" key="2">
    <source>
        <dbReference type="Proteomes" id="UP001596030"/>
    </source>
</evidence>
<reference evidence="2" key="1">
    <citation type="journal article" date="2019" name="Int. J. Syst. Evol. Microbiol.">
        <title>The Global Catalogue of Microorganisms (GCM) 10K type strain sequencing project: providing services to taxonomists for standard genome sequencing and annotation.</title>
        <authorList>
            <consortium name="The Broad Institute Genomics Platform"/>
            <consortium name="The Broad Institute Genome Sequencing Center for Infectious Disease"/>
            <person name="Wu L."/>
            <person name="Ma J."/>
        </authorList>
    </citation>
    <scope>NUCLEOTIDE SEQUENCE [LARGE SCALE GENOMIC DNA]</scope>
    <source>
        <strain evidence="2">CGMCC 1.12121</strain>
    </source>
</reference>
<protein>
    <submittedName>
        <fullName evidence="1">Uncharacterized protein</fullName>
    </submittedName>
</protein>
<dbReference type="RefSeq" id="WP_246967779.1">
    <property type="nucleotide sequence ID" value="NZ_JAKGAN010000001.1"/>
</dbReference>
<evidence type="ECO:0000313" key="1">
    <source>
        <dbReference type="EMBL" id="MFC4538334.1"/>
    </source>
</evidence>
<keyword evidence="2" id="KW-1185">Reference proteome</keyword>
<proteinExistence type="predicted"/>